<name>A0A9W7FD54_9STRA</name>
<evidence type="ECO:0000313" key="2">
    <source>
        <dbReference type="EMBL" id="GMI09946.1"/>
    </source>
</evidence>
<sequence>MGNFIAFAGLLMMGLMILSQLPICRGFISSTITRNYLSSTTASCTQSPTPTPTPTPTPPLIYTSSCSMIPPSSSWPPLQSLRADLRDAGLYRWPPHVNLLYPFVPPQKFPQVSHLLSSKLKSFKPFRVQFNTFETFGTDKRGVLWLKPTYPDTPTETLTTLQSILSSTLPYCTHQLKNGVFTPHMTVSHFSSESAALSAGEEIEFEGVDFLVDRVYLMSRNGAGGQFKVGAEVVFGEEEPMLHIEPKAFEGMPEEEFEWVAVERKELQQRRKRKQRRKNS</sequence>
<dbReference type="PANTHER" id="PTHR37474:SF1">
    <property type="entry name" value="2'-5' RNA LIGASE FAMILY PROTEIN"/>
    <property type="match status" value="1"/>
</dbReference>
<evidence type="ECO:0000256" key="1">
    <source>
        <dbReference type="SAM" id="SignalP"/>
    </source>
</evidence>
<protein>
    <recommendedName>
        <fullName evidence="4">LigT-like protein</fullName>
    </recommendedName>
</protein>
<dbReference type="Gene3D" id="3.90.1140.10">
    <property type="entry name" value="Cyclic phosphodiesterase"/>
    <property type="match status" value="1"/>
</dbReference>
<dbReference type="PANTHER" id="PTHR37474">
    <property type="entry name" value="RNA LIGASE/CYCLIC NUCLEOTIDE PHOSPHODIESTERASE"/>
    <property type="match status" value="1"/>
</dbReference>
<dbReference type="Pfam" id="PF13563">
    <property type="entry name" value="2_5_RNA_ligase2"/>
    <property type="match status" value="1"/>
</dbReference>
<feature type="signal peptide" evidence="1">
    <location>
        <begin position="1"/>
        <end position="26"/>
    </location>
</feature>
<dbReference type="Proteomes" id="UP001165160">
    <property type="component" value="Unassembled WGS sequence"/>
</dbReference>
<evidence type="ECO:0000313" key="3">
    <source>
        <dbReference type="Proteomes" id="UP001165160"/>
    </source>
</evidence>
<keyword evidence="1" id="KW-0732">Signal</keyword>
<evidence type="ECO:0008006" key="4">
    <source>
        <dbReference type="Google" id="ProtNLM"/>
    </source>
</evidence>
<gene>
    <name evidence="2" type="ORF">TrVE_jg14179</name>
</gene>
<dbReference type="SUPFAM" id="SSF55144">
    <property type="entry name" value="LigT-like"/>
    <property type="match status" value="1"/>
</dbReference>
<dbReference type="AlphaFoldDB" id="A0A9W7FD54"/>
<accession>A0A9W7FD54</accession>
<proteinExistence type="predicted"/>
<reference evidence="3" key="1">
    <citation type="journal article" date="2023" name="Commun. Biol.">
        <title>Genome analysis of Parmales, the sister group of diatoms, reveals the evolutionary specialization of diatoms from phago-mixotrophs to photoautotrophs.</title>
        <authorList>
            <person name="Ban H."/>
            <person name="Sato S."/>
            <person name="Yoshikawa S."/>
            <person name="Yamada K."/>
            <person name="Nakamura Y."/>
            <person name="Ichinomiya M."/>
            <person name="Sato N."/>
            <person name="Blanc-Mathieu R."/>
            <person name="Endo H."/>
            <person name="Kuwata A."/>
            <person name="Ogata H."/>
        </authorList>
    </citation>
    <scope>NUCLEOTIDE SEQUENCE [LARGE SCALE GENOMIC DNA]</scope>
    <source>
        <strain evidence="3">NIES 3699</strain>
    </source>
</reference>
<organism evidence="2 3">
    <name type="scientific">Triparma verrucosa</name>
    <dbReference type="NCBI Taxonomy" id="1606542"/>
    <lineage>
        <taxon>Eukaryota</taxon>
        <taxon>Sar</taxon>
        <taxon>Stramenopiles</taxon>
        <taxon>Ochrophyta</taxon>
        <taxon>Bolidophyceae</taxon>
        <taxon>Parmales</taxon>
        <taxon>Triparmaceae</taxon>
        <taxon>Triparma</taxon>
    </lineage>
</organism>
<dbReference type="EMBL" id="BRXX01000408">
    <property type="protein sequence ID" value="GMI09946.1"/>
    <property type="molecule type" value="Genomic_DNA"/>
</dbReference>
<comment type="caution">
    <text evidence="2">The sequence shown here is derived from an EMBL/GenBank/DDBJ whole genome shotgun (WGS) entry which is preliminary data.</text>
</comment>
<keyword evidence="3" id="KW-1185">Reference proteome</keyword>
<feature type="chain" id="PRO_5040827296" description="LigT-like protein" evidence="1">
    <location>
        <begin position="27"/>
        <end position="280"/>
    </location>
</feature>
<dbReference type="InterPro" id="IPR009097">
    <property type="entry name" value="Cyclic_Pdiesterase"/>
</dbReference>